<name>A0A941AUS1_9GAMM</name>
<dbReference type="InterPro" id="IPR001764">
    <property type="entry name" value="Glyco_hydro_3_N"/>
</dbReference>
<reference evidence="8" key="2">
    <citation type="submission" date="2021-03" db="EMBL/GenBank/DDBJ databases">
        <authorList>
            <person name="Cao W."/>
        </authorList>
    </citation>
    <scope>NUCLEOTIDE SEQUENCE</scope>
    <source>
        <strain evidence="8">110414</strain>
    </source>
</reference>
<gene>
    <name evidence="8" type="ORF">J5837_03715</name>
</gene>
<evidence type="ECO:0000256" key="6">
    <source>
        <dbReference type="SAM" id="SignalP"/>
    </source>
</evidence>
<comment type="similarity">
    <text evidence="1">Belongs to the glycosyl hydrolase 3 family.</text>
</comment>
<dbReference type="GO" id="GO:0008422">
    <property type="term" value="F:beta-glucosidase activity"/>
    <property type="evidence" value="ECO:0007669"/>
    <property type="project" value="TreeGrafter"/>
</dbReference>
<dbReference type="GO" id="GO:0009251">
    <property type="term" value="P:glucan catabolic process"/>
    <property type="evidence" value="ECO:0007669"/>
    <property type="project" value="TreeGrafter"/>
</dbReference>
<dbReference type="PANTHER" id="PTHR30620:SF123">
    <property type="entry name" value="BETA-XYLOSIDASE"/>
    <property type="match status" value="1"/>
</dbReference>
<dbReference type="InterPro" id="IPR051915">
    <property type="entry name" value="Cellulose_Degrad_GH3"/>
</dbReference>
<dbReference type="SUPFAM" id="SSF51445">
    <property type="entry name" value="(Trans)glycosidases"/>
    <property type="match status" value="1"/>
</dbReference>
<keyword evidence="9" id="KW-1185">Reference proteome</keyword>
<dbReference type="AlphaFoldDB" id="A0A941AUS1"/>
<evidence type="ECO:0000256" key="5">
    <source>
        <dbReference type="ARBA" id="ARBA00032594"/>
    </source>
</evidence>
<dbReference type="InterPro" id="IPR026891">
    <property type="entry name" value="Fn3-like"/>
</dbReference>
<dbReference type="InterPro" id="IPR036881">
    <property type="entry name" value="Glyco_hydro_3_C_sf"/>
</dbReference>
<sequence length="806" mass="88132">MTPSSRALVAPVIAGLVLVLGTGAADSDAARSAFPAMPKIYHDGWIDLDKNGRKDVYEDRNASVDARVEDLLARMTADEKTAQMATLYGYGRVLKDPLPTRQWKRALWKDGIGNIDEMHNGYGDGKGSVYATDTRKHVWAMNEVQRFFVEQTRLGIPADFTDEGIRGVEAHGATSFPTQLGIGHTWNKALVRKIGRITALEGRAMGYTNIYAPILDVARDQRWGRMEEVYGEDPYLVSRLGVEMVKGMQQDFTVAATAKHFVVYSANRGAREFMARTDPQVAPREVEDVHVTPFAAAIREAGLLGVMSSYNDYDGVPVSGSHYWLTERLRNDLGFRGYVVSDSEAVEYLHTKHAVAADAQDAVRQAVEAGLNIRTNFTPPEDFVLPLRAALRDGSLKMSVVDDRVRDILRVKFTTGLFDRPYVEDAEATVRLLDSPEHRAVALQAARESLVLLKNAGDALPLRKDLKTVAVIGPNADDGRYSRRHYGPSGGHAITVLEGVRRKLGNAAEVRYAKGVEVAGGNWPRIETLPEPLSAEERAGIDEAVRAATGADVAVVVLGDGDRTTGESLSRTSLDLPGRQLELLQAVQATGTPVVLVLINGRPMSINWADAHVPAILEAWFPGDQGGTAIADALFGDYNPGGKLTVTFPKTAGQIPFNFPSKPNAQSELEKSRSNGALYYFGHGLSYTKFDYGGLRIAPLKQKADGKVTVSVDVRNTGDRAGDEVVQLYTRDLVSSVTTYEQNLRGFERIHLAPGETRTVSFTLAPADLALLNREMKRVVEPGKFRVMVGGGSQDIRQQAEFEIVQ</sequence>
<dbReference type="SMART" id="SM01217">
    <property type="entry name" value="Fn3_like"/>
    <property type="match status" value="1"/>
</dbReference>
<evidence type="ECO:0000256" key="1">
    <source>
        <dbReference type="ARBA" id="ARBA00005336"/>
    </source>
</evidence>
<keyword evidence="2 8" id="KW-0378">Hydrolase</keyword>
<evidence type="ECO:0000256" key="4">
    <source>
        <dbReference type="ARBA" id="ARBA00032194"/>
    </source>
</evidence>
<dbReference type="Gene3D" id="3.20.20.300">
    <property type="entry name" value="Glycoside hydrolase, family 3, N-terminal domain"/>
    <property type="match status" value="1"/>
</dbReference>
<dbReference type="FunFam" id="2.60.40.10:FF:000495">
    <property type="entry name" value="Periplasmic beta-glucosidase"/>
    <property type="match status" value="1"/>
</dbReference>
<dbReference type="Gene3D" id="2.60.40.10">
    <property type="entry name" value="Immunoglobulins"/>
    <property type="match status" value="1"/>
</dbReference>
<feature type="chain" id="PRO_5037966507" description="Beta-D-glucoside glucohydrolase" evidence="6">
    <location>
        <begin position="25"/>
        <end position="806"/>
    </location>
</feature>
<dbReference type="EMBL" id="JAGKTC010000001">
    <property type="protein sequence ID" value="MBP3983523.1"/>
    <property type="molecule type" value="Genomic_DNA"/>
</dbReference>
<dbReference type="InterPro" id="IPR002772">
    <property type="entry name" value="Glyco_hydro_3_C"/>
</dbReference>
<organism evidence="8 9">
    <name type="scientific">Pseudoxanthomonas helianthi</name>
    <dbReference type="NCBI Taxonomy" id="1453541"/>
    <lineage>
        <taxon>Bacteria</taxon>
        <taxon>Pseudomonadati</taxon>
        <taxon>Pseudomonadota</taxon>
        <taxon>Gammaproteobacteria</taxon>
        <taxon>Lysobacterales</taxon>
        <taxon>Lysobacteraceae</taxon>
        <taxon>Pseudoxanthomonas</taxon>
    </lineage>
</organism>
<dbReference type="Proteomes" id="UP000673447">
    <property type="component" value="Unassembled WGS sequence"/>
</dbReference>
<dbReference type="Pfam" id="PF14310">
    <property type="entry name" value="Fn3-like"/>
    <property type="match status" value="1"/>
</dbReference>
<keyword evidence="6" id="KW-0732">Signal</keyword>
<proteinExistence type="inferred from homology"/>
<evidence type="ECO:0000313" key="8">
    <source>
        <dbReference type="EMBL" id="MBP3983523.1"/>
    </source>
</evidence>
<evidence type="ECO:0000256" key="3">
    <source>
        <dbReference type="ARBA" id="ARBA00031448"/>
    </source>
</evidence>
<evidence type="ECO:0000313" key="9">
    <source>
        <dbReference type="Proteomes" id="UP000673447"/>
    </source>
</evidence>
<feature type="domain" description="Fibronectin type III-like" evidence="7">
    <location>
        <begin position="724"/>
        <end position="793"/>
    </location>
</feature>
<evidence type="ECO:0000259" key="7">
    <source>
        <dbReference type="SMART" id="SM01217"/>
    </source>
</evidence>
<reference evidence="8" key="1">
    <citation type="journal article" date="2016" name="Int. J. Syst. Evol. Microbiol.">
        <title>Pseudoxanthomonas helianthi sp. nov., isolated from roots of Jerusalem artichoke (Helianthus tuberosus).</title>
        <authorList>
            <person name="Kittiwongwattana C."/>
            <person name="Thawai C."/>
        </authorList>
    </citation>
    <scope>NUCLEOTIDE SEQUENCE</scope>
    <source>
        <strain evidence="8">110414</strain>
    </source>
</reference>
<dbReference type="Gene3D" id="3.40.50.1700">
    <property type="entry name" value="Glycoside hydrolase family 3 C-terminal domain"/>
    <property type="match status" value="1"/>
</dbReference>
<dbReference type="InterPro" id="IPR017853">
    <property type="entry name" value="GH"/>
</dbReference>
<dbReference type="PANTHER" id="PTHR30620">
    <property type="entry name" value="PERIPLASMIC BETA-GLUCOSIDASE-RELATED"/>
    <property type="match status" value="1"/>
</dbReference>
<evidence type="ECO:0000256" key="2">
    <source>
        <dbReference type="ARBA" id="ARBA00022801"/>
    </source>
</evidence>
<accession>A0A941AUS1</accession>
<dbReference type="PRINTS" id="PR00133">
    <property type="entry name" value="GLHYDRLASE3"/>
</dbReference>
<dbReference type="Pfam" id="PF01915">
    <property type="entry name" value="Glyco_hydro_3_C"/>
    <property type="match status" value="1"/>
</dbReference>
<dbReference type="SUPFAM" id="SSF52279">
    <property type="entry name" value="Beta-D-glucan exohydrolase, C-terminal domain"/>
    <property type="match status" value="1"/>
</dbReference>
<dbReference type="InterPro" id="IPR036962">
    <property type="entry name" value="Glyco_hydro_3_N_sf"/>
</dbReference>
<dbReference type="Pfam" id="PF00933">
    <property type="entry name" value="Glyco_hydro_3"/>
    <property type="match status" value="1"/>
</dbReference>
<dbReference type="RefSeq" id="WP_210535364.1">
    <property type="nucleotide sequence ID" value="NZ_JAGKTC010000001.1"/>
</dbReference>
<dbReference type="InterPro" id="IPR013783">
    <property type="entry name" value="Ig-like_fold"/>
</dbReference>
<comment type="caution">
    <text evidence="8">The sequence shown here is derived from an EMBL/GenBank/DDBJ whole genome shotgun (WGS) entry which is preliminary data.</text>
</comment>
<protein>
    <recommendedName>
        <fullName evidence="5">Beta-D-glucoside glucohydrolase</fullName>
    </recommendedName>
    <alternativeName>
        <fullName evidence="3">Cellobiase</fullName>
    </alternativeName>
    <alternativeName>
        <fullName evidence="4">Gentiobiase</fullName>
    </alternativeName>
</protein>
<feature type="signal peptide" evidence="6">
    <location>
        <begin position="1"/>
        <end position="24"/>
    </location>
</feature>